<keyword evidence="3" id="KW-1185">Reference proteome</keyword>
<feature type="transmembrane region" description="Helical" evidence="1">
    <location>
        <begin position="61"/>
        <end position="82"/>
    </location>
</feature>
<reference evidence="2 3" key="1">
    <citation type="journal article" date="2013" name="Genome Announc.">
        <title>Draft Genome Sequence of Amycolatopsis decaplanina Strain DSM 44594T.</title>
        <authorList>
            <person name="Kaur N."/>
            <person name="Kumar S."/>
            <person name="Bala M."/>
            <person name="Raghava G.P."/>
            <person name="Mayilraj S."/>
        </authorList>
    </citation>
    <scope>NUCLEOTIDE SEQUENCE [LARGE SCALE GENOMIC DNA]</scope>
    <source>
        <strain evidence="2 3">DSM 44594</strain>
    </source>
</reference>
<dbReference type="AlphaFoldDB" id="M2YLH3"/>
<keyword evidence="1" id="KW-0472">Membrane</keyword>
<keyword evidence="1" id="KW-1133">Transmembrane helix</keyword>
<feature type="transmembrane region" description="Helical" evidence="1">
    <location>
        <begin position="137"/>
        <end position="155"/>
    </location>
</feature>
<sequence>MKLMHRLRRPFQIIRADLRAYLLVNAFVYGVLLLGMALGALFPDLHAARTASFASGDQGALVNAVVGNGWVFGTVIFVVNVFPTALLLITLPSLVVPFAGLAVFALKTIDLGITLAPVDATSGLTLIPHSLTLLIEFQAYALVMFGAYLLGRSWLRPATVGAPTRRQGYLRGLSRLGWLWLPALALFVIGAVYEAIEIYFLVPLVLGS</sequence>
<gene>
    <name evidence="2" type="ORF">H074_08276</name>
</gene>
<accession>M2YLH3</accession>
<keyword evidence="1" id="KW-0812">Transmembrane</keyword>
<feature type="transmembrane region" description="Helical" evidence="1">
    <location>
        <begin position="94"/>
        <end position="117"/>
    </location>
</feature>
<comment type="caution">
    <text evidence="2">The sequence shown here is derived from an EMBL/GenBank/DDBJ whole genome shotgun (WGS) entry which is preliminary data.</text>
</comment>
<feature type="transmembrane region" description="Helical" evidence="1">
    <location>
        <begin position="176"/>
        <end position="202"/>
    </location>
</feature>
<dbReference type="EMBL" id="AOHO01000038">
    <property type="protein sequence ID" value="EME62675.1"/>
    <property type="molecule type" value="Genomic_DNA"/>
</dbReference>
<organism evidence="2 3">
    <name type="scientific">Amycolatopsis decaplanina DSM 44594</name>
    <dbReference type="NCBI Taxonomy" id="1284240"/>
    <lineage>
        <taxon>Bacteria</taxon>
        <taxon>Bacillati</taxon>
        <taxon>Actinomycetota</taxon>
        <taxon>Actinomycetes</taxon>
        <taxon>Pseudonocardiales</taxon>
        <taxon>Pseudonocardiaceae</taxon>
        <taxon>Amycolatopsis</taxon>
    </lineage>
</organism>
<evidence type="ECO:0000313" key="3">
    <source>
        <dbReference type="Proteomes" id="UP000054226"/>
    </source>
</evidence>
<evidence type="ECO:0000256" key="1">
    <source>
        <dbReference type="SAM" id="Phobius"/>
    </source>
</evidence>
<evidence type="ECO:0000313" key="2">
    <source>
        <dbReference type="EMBL" id="EME62675.1"/>
    </source>
</evidence>
<name>M2YLH3_9PSEU</name>
<dbReference type="PATRIC" id="fig|1284240.4.peg.1675"/>
<proteinExistence type="predicted"/>
<dbReference type="Proteomes" id="UP000054226">
    <property type="component" value="Unassembled WGS sequence"/>
</dbReference>
<protein>
    <submittedName>
        <fullName evidence="2">Uncharacterized protein</fullName>
    </submittedName>
</protein>
<feature type="transmembrane region" description="Helical" evidence="1">
    <location>
        <begin position="20"/>
        <end position="41"/>
    </location>
</feature>